<proteinExistence type="predicted"/>
<dbReference type="AlphaFoldDB" id="A0A150F561"/>
<dbReference type="OrthoDB" id="2451415at2"/>
<feature type="transmembrane region" description="Helical" evidence="1">
    <location>
        <begin position="36"/>
        <end position="56"/>
    </location>
</feature>
<dbReference type="InterPro" id="IPR020205">
    <property type="entry name" value="Uncharacterised_YwnF_TM"/>
</dbReference>
<feature type="transmembrane region" description="Helical" evidence="1">
    <location>
        <begin position="62"/>
        <end position="80"/>
    </location>
</feature>
<evidence type="ECO:0000313" key="3">
    <source>
        <dbReference type="Proteomes" id="UP000075430"/>
    </source>
</evidence>
<evidence type="ECO:0000313" key="2">
    <source>
        <dbReference type="EMBL" id="KXZ17089.1"/>
    </source>
</evidence>
<sequence length="145" mass="16662">MKLEHAEHLPGFIKKEIQKMQTVIAPLMKKSIIYRFLAFPLAAFSLFHLASVLFLAPAGRGAFISAGIFAFLAALGLAFFKEAGYQHKQIQKTIRLYMLNRIKKSDILSEERKNAYTRLIAEEPSAMKSFIEFLTEEDRKKEMLY</sequence>
<name>A0A150F561_9BACI</name>
<keyword evidence="1" id="KW-1133">Transmembrane helix</keyword>
<keyword evidence="1" id="KW-0472">Membrane</keyword>
<keyword evidence="1" id="KW-0812">Transmembrane</keyword>
<evidence type="ECO:0000256" key="1">
    <source>
        <dbReference type="SAM" id="Phobius"/>
    </source>
</evidence>
<dbReference type="Proteomes" id="UP000075430">
    <property type="component" value="Unassembled WGS sequence"/>
</dbReference>
<protein>
    <submittedName>
        <fullName evidence="2">Uncharacterized protein</fullName>
    </submittedName>
</protein>
<comment type="caution">
    <text evidence="2">The sequence shown here is derived from an EMBL/GenBank/DDBJ whole genome shotgun (WGS) entry which is preliminary data.</text>
</comment>
<dbReference type="Pfam" id="PF17370">
    <property type="entry name" value="DUF5392"/>
    <property type="match status" value="1"/>
</dbReference>
<keyword evidence="3" id="KW-1185">Reference proteome</keyword>
<gene>
    <name evidence="2" type="ORF">AXI58_01455</name>
</gene>
<organism evidence="2 3">
    <name type="scientific">Bacillus nakamurai</name>
    <dbReference type="NCBI Taxonomy" id="1793963"/>
    <lineage>
        <taxon>Bacteria</taxon>
        <taxon>Bacillati</taxon>
        <taxon>Bacillota</taxon>
        <taxon>Bacilli</taxon>
        <taxon>Bacillales</taxon>
        <taxon>Bacillaceae</taxon>
        <taxon>Bacillus</taxon>
    </lineage>
</organism>
<dbReference type="STRING" id="1793963.AXI58_01455"/>
<accession>A0A150F561</accession>
<dbReference type="EMBL" id="LSBA01000023">
    <property type="protein sequence ID" value="KXZ17089.1"/>
    <property type="molecule type" value="Genomic_DNA"/>
</dbReference>
<dbReference type="RefSeq" id="WP_061522558.1">
    <property type="nucleotide sequence ID" value="NZ_JARLZY010000023.1"/>
</dbReference>
<reference evidence="3" key="1">
    <citation type="submission" date="2016-02" db="EMBL/GenBank/DDBJ databases">
        <authorList>
            <person name="Dunlap C."/>
        </authorList>
    </citation>
    <scope>NUCLEOTIDE SEQUENCE [LARGE SCALE GENOMIC DNA]</scope>
    <source>
        <strain evidence="3">NRRL B-41092</strain>
    </source>
</reference>